<dbReference type="InterPro" id="IPR050940">
    <property type="entry name" value="Actin_reg-Ser/Thr_kinase"/>
</dbReference>
<keyword evidence="2" id="KW-0723">Serine/threonine-protein kinase</keyword>
<evidence type="ECO:0000256" key="6">
    <source>
        <dbReference type="ARBA" id="ARBA00022840"/>
    </source>
</evidence>
<dbReference type="GeneID" id="100371191"/>
<dbReference type="RefSeq" id="XP_006826083.1">
    <property type="nucleotide sequence ID" value="XM_006826020.1"/>
</dbReference>
<proteinExistence type="inferred from homology"/>
<evidence type="ECO:0000313" key="9">
    <source>
        <dbReference type="Proteomes" id="UP000694865"/>
    </source>
</evidence>
<evidence type="ECO:0000313" key="10">
    <source>
        <dbReference type="RefSeq" id="XP_006826083.1"/>
    </source>
</evidence>
<feature type="compositionally biased region" description="Polar residues" evidence="7">
    <location>
        <begin position="229"/>
        <end position="243"/>
    </location>
</feature>
<feature type="region of interest" description="Disordered" evidence="7">
    <location>
        <begin position="119"/>
        <end position="146"/>
    </location>
</feature>
<keyword evidence="6" id="KW-0067">ATP-binding</keyword>
<reference evidence="10" key="1">
    <citation type="submission" date="2025-08" db="UniProtKB">
        <authorList>
            <consortium name="RefSeq"/>
        </authorList>
    </citation>
    <scope>IDENTIFICATION</scope>
    <source>
        <tissue evidence="10">Testes</tissue>
    </source>
</reference>
<dbReference type="InterPro" id="IPR000719">
    <property type="entry name" value="Prot_kinase_dom"/>
</dbReference>
<sequence>MAPECLKGLKYNERADLFSYGIILCETIARIPADPDVLPRLENFGVDRDTFTLLCGDCPNEFLHVAFKCCEIDPLDRLPFTEIVDQINDILTALKHDISHGMSPDEEVEALISQEVVKGHKRAKSESGTPSPPLPPPPPLPARSPVLHAGLSRCSSEKSTSGLLCATPGGVRCNPFINTPFGRNKLISTSDNSSVFEMSPSTPPSSPVFPHEVLATLAEVHRQRRKSRSLPTSPELQRRSITNSTSSDESMLSWSLSYSCRGSKSSMSSGLLGLSNKDKMSDVIPKDSHKTHDIHIGSRRLDSGLSSLYDEDLEHASEIGNVSISKVREKLEESLSINPLNSSYSSTCSSSLSARYSQDIDGLPSNWDEKDDGDEASSKKERN</sequence>
<name>A0ABM0N1E2_SACKO</name>
<evidence type="ECO:0000256" key="1">
    <source>
        <dbReference type="ARBA" id="ARBA00005843"/>
    </source>
</evidence>
<organism evidence="9 10">
    <name type="scientific">Saccoglossus kowalevskii</name>
    <name type="common">Acorn worm</name>
    <dbReference type="NCBI Taxonomy" id="10224"/>
    <lineage>
        <taxon>Eukaryota</taxon>
        <taxon>Metazoa</taxon>
        <taxon>Hemichordata</taxon>
        <taxon>Enteropneusta</taxon>
        <taxon>Harrimaniidae</taxon>
        <taxon>Saccoglossus</taxon>
    </lineage>
</organism>
<protein>
    <submittedName>
        <fullName evidence="10">Dual specificity testis-specific protein kinase 1-like</fullName>
    </submittedName>
</protein>
<keyword evidence="9" id="KW-1185">Reference proteome</keyword>
<feature type="region of interest" description="Disordered" evidence="7">
    <location>
        <begin position="355"/>
        <end position="383"/>
    </location>
</feature>
<dbReference type="InterPro" id="IPR001245">
    <property type="entry name" value="Ser-Thr/Tyr_kinase_cat_dom"/>
</dbReference>
<feature type="compositionally biased region" description="Pro residues" evidence="7">
    <location>
        <begin position="130"/>
        <end position="142"/>
    </location>
</feature>
<accession>A0ABM0N1E2</accession>
<evidence type="ECO:0000259" key="8">
    <source>
        <dbReference type="PROSITE" id="PS50011"/>
    </source>
</evidence>
<evidence type="ECO:0000256" key="4">
    <source>
        <dbReference type="ARBA" id="ARBA00022741"/>
    </source>
</evidence>
<keyword evidence="3" id="KW-0808">Transferase</keyword>
<keyword evidence="5" id="KW-0418">Kinase</keyword>
<dbReference type="Proteomes" id="UP000694865">
    <property type="component" value="Unplaced"/>
</dbReference>
<dbReference type="PANTHER" id="PTHR46485">
    <property type="entry name" value="LIM DOMAIN KINASE 1"/>
    <property type="match status" value="1"/>
</dbReference>
<keyword evidence="4" id="KW-0547">Nucleotide-binding</keyword>
<comment type="similarity">
    <text evidence="1">Belongs to the protein kinase superfamily. TKL Ser/Thr protein kinase family.</text>
</comment>
<feature type="domain" description="Protein kinase" evidence="8">
    <location>
        <begin position="1"/>
        <end position="91"/>
    </location>
</feature>
<dbReference type="PANTHER" id="PTHR46485:SF5">
    <property type="entry name" value="CENTER DIVIDER, ISOFORM A"/>
    <property type="match status" value="1"/>
</dbReference>
<dbReference type="InterPro" id="IPR011009">
    <property type="entry name" value="Kinase-like_dom_sf"/>
</dbReference>
<dbReference type="SUPFAM" id="SSF56112">
    <property type="entry name" value="Protein kinase-like (PK-like)"/>
    <property type="match status" value="1"/>
</dbReference>
<dbReference type="Pfam" id="PF07714">
    <property type="entry name" value="PK_Tyr_Ser-Thr"/>
    <property type="match status" value="1"/>
</dbReference>
<evidence type="ECO:0000256" key="5">
    <source>
        <dbReference type="ARBA" id="ARBA00022777"/>
    </source>
</evidence>
<feature type="region of interest" description="Disordered" evidence="7">
    <location>
        <begin position="221"/>
        <end position="244"/>
    </location>
</feature>
<evidence type="ECO:0000256" key="2">
    <source>
        <dbReference type="ARBA" id="ARBA00022527"/>
    </source>
</evidence>
<evidence type="ECO:0000256" key="7">
    <source>
        <dbReference type="SAM" id="MobiDB-lite"/>
    </source>
</evidence>
<dbReference type="Gene3D" id="1.10.510.10">
    <property type="entry name" value="Transferase(Phosphotransferase) domain 1"/>
    <property type="match status" value="1"/>
</dbReference>
<evidence type="ECO:0000256" key="3">
    <source>
        <dbReference type="ARBA" id="ARBA00022679"/>
    </source>
</evidence>
<gene>
    <name evidence="10" type="primary">LOC100371191</name>
</gene>
<dbReference type="PROSITE" id="PS50011">
    <property type="entry name" value="PROTEIN_KINASE_DOM"/>
    <property type="match status" value="1"/>
</dbReference>